<gene>
    <name evidence="2" type="ORF">MCHLO_15019</name>
</gene>
<dbReference type="InterPro" id="IPR001810">
    <property type="entry name" value="F-box_dom"/>
</dbReference>
<protein>
    <recommendedName>
        <fullName evidence="1">F-box domain-containing protein</fullName>
    </recommendedName>
</protein>
<organism evidence="2 3">
    <name type="scientific">Mycena chlorophos</name>
    <name type="common">Agaric fungus</name>
    <name type="synonym">Agaricus chlorophos</name>
    <dbReference type="NCBI Taxonomy" id="658473"/>
    <lineage>
        <taxon>Eukaryota</taxon>
        <taxon>Fungi</taxon>
        <taxon>Dikarya</taxon>
        <taxon>Basidiomycota</taxon>
        <taxon>Agaricomycotina</taxon>
        <taxon>Agaricomycetes</taxon>
        <taxon>Agaricomycetidae</taxon>
        <taxon>Agaricales</taxon>
        <taxon>Marasmiineae</taxon>
        <taxon>Mycenaceae</taxon>
        <taxon>Mycena</taxon>
    </lineage>
</organism>
<dbReference type="Pfam" id="PF12937">
    <property type="entry name" value="F-box-like"/>
    <property type="match status" value="1"/>
</dbReference>
<evidence type="ECO:0000313" key="2">
    <source>
        <dbReference type="EMBL" id="GAT58608.1"/>
    </source>
</evidence>
<dbReference type="Gene3D" id="3.80.10.10">
    <property type="entry name" value="Ribonuclease Inhibitor"/>
    <property type="match status" value="1"/>
</dbReference>
<keyword evidence="3" id="KW-1185">Reference proteome</keyword>
<sequence>MSSSFSSSLFPSDDDTEVVYTLLRTNGALSDSDRDRLRSFVDGCGTELEKYQVEIKQTAEAKSLARLQDERQTLLVHLAACRSLLTCYIRRLPTEILLQVLQLAVRRISIDSAKPAQSRGLADLSNQHWLTLSTVCSVWRTIVLSTPSLWSNIPLVGISLANDSIAEFLVRRALERSKEVPLDVSIDMGLQYHGHGVHPRKSVALLAKHSRRWRRLTFYIHPDELGDLSAVHHCLSQLEELRLVYKGGAGNRWRFAACVLFEDAPALRKLMFGCSDMPPALPWEQLEDAHFDLQEGYRIEPLLEVLPRCGVDSSSGCNVTISDLYSSKDAVYISQKQVSASRITSLHITLVDSYISTRVHDPLVDLIAHLDLPALQTLDVGAEYQTWFMLPAEALIAFLGRSAVLTSLTLTDAVASSAQLIAILKQTPLLEELALADVDTSSDGPVSLRRDYEVDGMDWESDDEEDLQDVEDARLRFLELNKDSSELMSDTFLWALNNEVPYLRKLALLRTFLLFDLRLFARVVRERARLYRRNSAHDGDFQLYVRVVNTRNGAGEERAEELAELLDEVEDSDDGGAGLQWTIGITSGR</sequence>
<dbReference type="Proteomes" id="UP000815677">
    <property type="component" value="Unassembled WGS sequence"/>
</dbReference>
<dbReference type="InterPro" id="IPR032675">
    <property type="entry name" value="LRR_dom_sf"/>
</dbReference>
<evidence type="ECO:0000313" key="3">
    <source>
        <dbReference type="Proteomes" id="UP000815677"/>
    </source>
</evidence>
<evidence type="ECO:0000259" key="1">
    <source>
        <dbReference type="Pfam" id="PF12937"/>
    </source>
</evidence>
<dbReference type="Gene3D" id="1.20.1280.50">
    <property type="match status" value="1"/>
</dbReference>
<reference evidence="2" key="1">
    <citation type="submission" date="2014-09" db="EMBL/GenBank/DDBJ databases">
        <title>Genome sequence of the luminous mushroom Mycena chlorophos for searching fungal bioluminescence genes.</title>
        <authorList>
            <person name="Tanaka Y."/>
            <person name="Kasuga D."/>
            <person name="Oba Y."/>
            <person name="Hase S."/>
            <person name="Sato K."/>
            <person name="Oba Y."/>
            <person name="Sakakibara Y."/>
        </authorList>
    </citation>
    <scope>NUCLEOTIDE SEQUENCE</scope>
</reference>
<feature type="domain" description="F-box" evidence="1">
    <location>
        <begin position="89"/>
        <end position="153"/>
    </location>
</feature>
<proteinExistence type="predicted"/>
<dbReference type="EMBL" id="DF849752">
    <property type="protein sequence ID" value="GAT58608.1"/>
    <property type="molecule type" value="Genomic_DNA"/>
</dbReference>
<name>A0ABQ0M5I7_MYCCL</name>
<accession>A0ABQ0M5I7</accession>